<evidence type="ECO:0000313" key="5">
    <source>
        <dbReference type="Proteomes" id="UP000478148"/>
    </source>
</evidence>
<evidence type="ECO:0000313" key="4">
    <source>
        <dbReference type="EMBL" id="NGM15527.1"/>
    </source>
</evidence>
<dbReference type="RefSeq" id="WP_164449388.1">
    <property type="nucleotide sequence ID" value="NZ_SAIY01000010.1"/>
</dbReference>
<dbReference type="PROSITE" id="PS51186">
    <property type="entry name" value="GNAT"/>
    <property type="match status" value="1"/>
</dbReference>
<dbReference type="GO" id="GO:0016747">
    <property type="term" value="F:acyltransferase activity, transferring groups other than amino-acyl groups"/>
    <property type="evidence" value="ECO:0007669"/>
    <property type="project" value="InterPro"/>
</dbReference>
<keyword evidence="5" id="KW-1185">Reference proteome</keyword>
<name>A0A6M1LBF7_9ACTN</name>
<dbReference type="Gene3D" id="3.40.630.30">
    <property type="match status" value="1"/>
</dbReference>
<feature type="domain" description="N-acetyltransferase" evidence="3">
    <location>
        <begin position="3"/>
        <end position="148"/>
    </location>
</feature>
<dbReference type="PANTHER" id="PTHR43877:SF2">
    <property type="entry name" value="AMINOALKYLPHOSPHONATE N-ACETYLTRANSFERASE-RELATED"/>
    <property type="match status" value="1"/>
</dbReference>
<dbReference type="SUPFAM" id="SSF55729">
    <property type="entry name" value="Acyl-CoA N-acyltransferases (Nat)"/>
    <property type="match status" value="1"/>
</dbReference>
<dbReference type="PANTHER" id="PTHR43877">
    <property type="entry name" value="AMINOALKYLPHOSPHONATE N-ACETYLTRANSFERASE-RELATED-RELATED"/>
    <property type="match status" value="1"/>
</dbReference>
<gene>
    <name evidence="4" type="ORF">ENC19_24265</name>
</gene>
<comment type="caution">
    <text evidence="4">The sequence shown here is derived from an EMBL/GenBank/DDBJ whole genome shotgun (WGS) entry which is preliminary data.</text>
</comment>
<dbReference type="Proteomes" id="UP000478148">
    <property type="component" value="Unassembled WGS sequence"/>
</dbReference>
<protein>
    <submittedName>
        <fullName evidence="4">GNAT family N-acetyltransferase</fullName>
    </submittedName>
</protein>
<keyword evidence="1 4" id="KW-0808">Transferase</keyword>
<sequence>MLIESRPLTDPEVAALATAGQRELREAVGEAAGRDFGTRGDTCWLTVVIAGRAVACGGMRVCDDDTGELEQLYVRPAYRRRGIARQLVAALEELAYQRGYSMVRVEAGPHRPAAALFRACGYEPISAAGAPSGGAPYRECFAKRLPVPA</sequence>
<dbReference type="AlphaFoldDB" id="A0A6M1LBF7"/>
<dbReference type="InterPro" id="IPR016181">
    <property type="entry name" value="Acyl_CoA_acyltransferase"/>
</dbReference>
<dbReference type="CDD" id="cd04301">
    <property type="entry name" value="NAT_SF"/>
    <property type="match status" value="1"/>
</dbReference>
<dbReference type="InterPro" id="IPR000182">
    <property type="entry name" value="GNAT_dom"/>
</dbReference>
<evidence type="ECO:0000256" key="1">
    <source>
        <dbReference type="ARBA" id="ARBA00022679"/>
    </source>
</evidence>
<organism evidence="4 5">
    <name type="scientific">Verrucosispora sioxanthis</name>
    <dbReference type="NCBI Taxonomy" id="2499994"/>
    <lineage>
        <taxon>Bacteria</taxon>
        <taxon>Bacillati</taxon>
        <taxon>Actinomycetota</taxon>
        <taxon>Actinomycetes</taxon>
        <taxon>Micromonosporales</taxon>
        <taxon>Micromonosporaceae</taxon>
        <taxon>Micromonospora</taxon>
    </lineage>
</organism>
<evidence type="ECO:0000256" key="2">
    <source>
        <dbReference type="ARBA" id="ARBA00023315"/>
    </source>
</evidence>
<reference evidence="4 5" key="1">
    <citation type="submission" date="2020-02" db="EMBL/GenBank/DDBJ databases">
        <title>Draft Genome Sequence of Verrucosispora sp. Strain CWR15, Isolated from Gulf of Mexico Sponge.</title>
        <authorList>
            <person name="Kennedy S.J."/>
            <person name="Cella E."/>
            <person name="Azarian T."/>
            <person name="Baker B.J."/>
            <person name="Shaw L.N."/>
        </authorList>
    </citation>
    <scope>NUCLEOTIDE SEQUENCE [LARGE SCALE GENOMIC DNA]</scope>
    <source>
        <strain evidence="4 5">CWR15</strain>
    </source>
</reference>
<dbReference type="InterPro" id="IPR050832">
    <property type="entry name" value="Bact_Acetyltransf"/>
</dbReference>
<keyword evidence="2" id="KW-0012">Acyltransferase</keyword>
<proteinExistence type="predicted"/>
<dbReference type="Pfam" id="PF00583">
    <property type="entry name" value="Acetyltransf_1"/>
    <property type="match status" value="1"/>
</dbReference>
<dbReference type="EMBL" id="SAIY01000010">
    <property type="protein sequence ID" value="NGM15527.1"/>
    <property type="molecule type" value="Genomic_DNA"/>
</dbReference>
<evidence type="ECO:0000259" key="3">
    <source>
        <dbReference type="PROSITE" id="PS51186"/>
    </source>
</evidence>
<accession>A0A6M1LBF7</accession>